<keyword evidence="2" id="KW-1185">Reference proteome</keyword>
<protein>
    <submittedName>
        <fullName evidence="1">Uncharacterized protein</fullName>
    </submittedName>
</protein>
<evidence type="ECO:0000313" key="2">
    <source>
        <dbReference type="Proteomes" id="UP001159363"/>
    </source>
</evidence>
<accession>A0ABQ9IPF1</accession>
<evidence type="ECO:0000313" key="1">
    <source>
        <dbReference type="EMBL" id="KAJ8898550.1"/>
    </source>
</evidence>
<organism evidence="1 2">
    <name type="scientific">Dryococelus australis</name>
    <dbReference type="NCBI Taxonomy" id="614101"/>
    <lineage>
        <taxon>Eukaryota</taxon>
        <taxon>Metazoa</taxon>
        <taxon>Ecdysozoa</taxon>
        <taxon>Arthropoda</taxon>
        <taxon>Hexapoda</taxon>
        <taxon>Insecta</taxon>
        <taxon>Pterygota</taxon>
        <taxon>Neoptera</taxon>
        <taxon>Polyneoptera</taxon>
        <taxon>Phasmatodea</taxon>
        <taxon>Verophasmatodea</taxon>
        <taxon>Anareolatae</taxon>
        <taxon>Phasmatidae</taxon>
        <taxon>Eurycanthinae</taxon>
        <taxon>Dryococelus</taxon>
    </lineage>
</organism>
<dbReference type="EMBL" id="JARBHB010000001">
    <property type="protein sequence ID" value="KAJ8898550.1"/>
    <property type="molecule type" value="Genomic_DNA"/>
</dbReference>
<name>A0ABQ9IPF1_9NEOP</name>
<sequence length="87" mass="9549">MTLQSSSLTYEVVKSLKNSTLEVLPSFRTEGHLTQLFNHCTEVAEKCGFRAGELPRKGIIPAKIGCGSKAHLRQCNSSTNDSIESCY</sequence>
<dbReference type="Proteomes" id="UP001159363">
    <property type="component" value="Chromosome 1"/>
</dbReference>
<comment type="caution">
    <text evidence="1">The sequence shown here is derived from an EMBL/GenBank/DDBJ whole genome shotgun (WGS) entry which is preliminary data.</text>
</comment>
<gene>
    <name evidence="1" type="ORF">PR048_003910</name>
</gene>
<reference evidence="1 2" key="1">
    <citation type="submission" date="2023-02" db="EMBL/GenBank/DDBJ databases">
        <title>LHISI_Scaffold_Assembly.</title>
        <authorList>
            <person name="Stuart O.P."/>
            <person name="Cleave R."/>
            <person name="Magrath M.J.L."/>
            <person name="Mikheyev A.S."/>
        </authorList>
    </citation>
    <scope>NUCLEOTIDE SEQUENCE [LARGE SCALE GENOMIC DNA]</scope>
    <source>
        <strain evidence="1">Daus_M_001</strain>
        <tissue evidence="1">Leg muscle</tissue>
    </source>
</reference>
<proteinExistence type="predicted"/>